<keyword evidence="2" id="KW-1185">Reference proteome</keyword>
<reference evidence="1 2" key="1">
    <citation type="submission" date="2021-01" db="EMBL/GenBank/DDBJ databases">
        <title>Genomic Encyclopedia of Type Strains, Phase IV (KMG-IV): sequencing the most valuable type-strain genomes for metagenomic binning, comparative biology and taxonomic classification.</title>
        <authorList>
            <person name="Goeker M."/>
        </authorList>
    </citation>
    <scope>NUCLEOTIDE SEQUENCE [LARGE SCALE GENOMIC DNA]</scope>
    <source>
        <strain evidence="1 2">DSM 24436</strain>
    </source>
</reference>
<proteinExistence type="predicted"/>
<sequence length="256" mass="29859">MNYIYASEYCFKLYEAAIKEGYTVRYLNKNQTIVFNPDDRLLIEQDCGPEINTKTLKHIYYLTEIEPDPLETHMIFKYQSIQGIINRIFIKTNQVVVFLGQEAALESFLRTHDFPLIIDMRYMPESETNLKALTLLLSTSTTIKGWFAPMNTFMDFLKPPETILNDFINLLKHASNTLIYLDSIKGNGDALLLEKANKLILSNTVTYMNETTLALSQIYPTLKIETYQNHTLIQQETSKKWPYLRTKLLKKLNQKF</sequence>
<gene>
    <name evidence="1" type="ORF">JOC49_000176</name>
</gene>
<evidence type="ECO:0000313" key="1">
    <source>
        <dbReference type="EMBL" id="MBM7560667.1"/>
    </source>
</evidence>
<name>A0ABS2MMP1_9FIRM</name>
<organism evidence="1 2">
    <name type="scientific">Fusibacter tunisiensis</name>
    <dbReference type="NCBI Taxonomy" id="1008308"/>
    <lineage>
        <taxon>Bacteria</taxon>
        <taxon>Bacillati</taxon>
        <taxon>Bacillota</taxon>
        <taxon>Clostridia</taxon>
        <taxon>Eubacteriales</taxon>
        <taxon>Eubacteriales Family XII. Incertae Sedis</taxon>
        <taxon>Fusibacter</taxon>
    </lineage>
</organism>
<dbReference type="Proteomes" id="UP000767854">
    <property type="component" value="Unassembled WGS sequence"/>
</dbReference>
<comment type="caution">
    <text evidence="1">The sequence shown here is derived from an EMBL/GenBank/DDBJ whole genome shotgun (WGS) entry which is preliminary data.</text>
</comment>
<evidence type="ECO:0000313" key="2">
    <source>
        <dbReference type="Proteomes" id="UP000767854"/>
    </source>
</evidence>
<dbReference type="RefSeq" id="WP_204661229.1">
    <property type="nucleotide sequence ID" value="NZ_JAFBDT010000001.1"/>
</dbReference>
<protein>
    <submittedName>
        <fullName evidence="1">Uncharacterized protein</fullName>
    </submittedName>
</protein>
<dbReference type="EMBL" id="JAFBDT010000001">
    <property type="protein sequence ID" value="MBM7560667.1"/>
    <property type="molecule type" value="Genomic_DNA"/>
</dbReference>
<accession>A0ABS2MMP1</accession>